<feature type="domain" description="Sushi" evidence="8">
    <location>
        <begin position="477"/>
        <end position="541"/>
    </location>
</feature>
<name>A0A8B9FAH2_9PSIT</name>
<evidence type="ECO:0000313" key="10">
    <source>
        <dbReference type="Proteomes" id="UP000694522"/>
    </source>
</evidence>
<sequence length="708" mass="78647">MPALELGRQRDRAAILGLFVTTALVVAVDSACDAPPRFPSAELQERYKGTTIFAYKSIVQYVCRPGYTRDVNVGDSLTCGRGNKWYGPEEICIPKQCTYPGEPANGRLILPEKFSFGSAVNFTCNTGYRLVGNPQIWCVVKNGVVMWDRDIPICEAIPCSPPPEIANGQHNGAGKELFEYGASVTYTCNTVKRGEKPFSLVGDASIFCTTTDNVNGVWSKPAPKCKVVNCEQPSVENGQLLSRYRAEYVYGDTVVFDCNFRYTLNSSDASTCSENGLWDPPLPHCLLSSCGDPPDVHNAVKAKLAGNLFPVGTVITYECWEGHQFSPGEDTWHITCLPDFTWTETPHSCERIRCPDPAIRNGKPLGVPESQEHYEYGDILEVTCNDGYAFKGRSRNVMLQCTSDGSWNPAVPECFPEPRCPRPDTAHGKEVYQSKKDYTVGTQLRLECDTGYVLRGQDMTECQADATWAPPLPFCDKVCGPPPQISNGQHSGLGKEQFSYGTEVTYSCAEGLSLIGDATMYCTSDDGVNLAWSGRAPECRVVRCPRPMVERGRMTPQRFTFPYGAVVRFSCDEGFALHGDAESRCLADSTWHPPLPSCQPVQCFQPSRQEDLVIYRLKLWYNVNETLGYFCKRDGHQTSSSETTCSVNGTWVPPPTCKKRDTCEKILRNREAFQCGIPLAELKTLLEVQKLYLEIQKLEKELRTTAYG</sequence>
<feature type="domain" description="Sushi" evidence="8">
    <location>
        <begin position="601"/>
        <end position="659"/>
    </location>
</feature>
<evidence type="ECO:0000313" key="9">
    <source>
        <dbReference type="Ensembl" id="ENSACOP00000004162.1"/>
    </source>
</evidence>
<dbReference type="Ensembl" id="ENSACOT00000004325.1">
    <property type="protein sequence ID" value="ENSACOP00000004162.1"/>
    <property type="gene ID" value="ENSACOG00000002951.1"/>
</dbReference>
<dbReference type="InterPro" id="IPR035976">
    <property type="entry name" value="Sushi/SCR/CCP_sf"/>
</dbReference>
<dbReference type="Pfam" id="PF00084">
    <property type="entry name" value="Sushi"/>
    <property type="match status" value="10"/>
</dbReference>
<reference evidence="9" key="2">
    <citation type="submission" date="2025-09" db="UniProtKB">
        <authorList>
            <consortium name="Ensembl"/>
        </authorList>
    </citation>
    <scope>IDENTIFICATION</scope>
</reference>
<dbReference type="CDD" id="cd00033">
    <property type="entry name" value="CCP"/>
    <property type="match status" value="9"/>
</dbReference>
<feature type="domain" description="Sushi" evidence="8">
    <location>
        <begin position="95"/>
        <end position="156"/>
    </location>
</feature>
<dbReference type="PROSITE" id="PS50923">
    <property type="entry name" value="SUSHI"/>
    <property type="match status" value="10"/>
</dbReference>
<keyword evidence="3" id="KW-0677">Repeat</keyword>
<keyword evidence="10" id="KW-1185">Reference proteome</keyword>
<feature type="disulfide bond" evidence="6">
    <location>
        <begin position="479"/>
        <end position="522"/>
    </location>
</feature>
<proteinExistence type="predicted"/>
<evidence type="ECO:0000256" key="5">
    <source>
        <dbReference type="ARBA" id="ARBA00023180"/>
    </source>
</evidence>
<keyword evidence="4 6" id="KW-1015">Disulfide bond</keyword>
<feature type="signal peptide" evidence="7">
    <location>
        <begin position="1"/>
        <end position="27"/>
    </location>
</feature>
<dbReference type="FunFam" id="2.10.70.10:FF:000014">
    <property type="entry name" value="Membrane cofactor protein"/>
    <property type="match status" value="3"/>
</dbReference>
<dbReference type="SMART" id="SM00032">
    <property type="entry name" value="CCP"/>
    <property type="match status" value="10"/>
</dbReference>
<feature type="disulfide bond" evidence="6">
    <location>
        <begin position="571"/>
        <end position="598"/>
    </location>
</feature>
<evidence type="ECO:0000256" key="3">
    <source>
        <dbReference type="ARBA" id="ARBA00022737"/>
    </source>
</evidence>
<keyword evidence="2 7" id="KW-0732">Signal</keyword>
<feature type="domain" description="Sushi" evidence="8">
    <location>
        <begin position="288"/>
        <end position="351"/>
    </location>
</feature>
<dbReference type="FunFam" id="2.10.70.10:FF:000055">
    <property type="entry name" value="Complement decay-accelerating factor, GPI-anchored"/>
    <property type="match status" value="1"/>
</dbReference>
<keyword evidence="1 6" id="KW-0768">Sushi</keyword>
<feature type="domain" description="Sushi" evidence="8">
    <location>
        <begin position="542"/>
        <end position="600"/>
    </location>
</feature>
<organism evidence="9 10">
    <name type="scientific">Amazona collaria</name>
    <name type="common">yellow-billed parrot</name>
    <dbReference type="NCBI Taxonomy" id="241587"/>
    <lineage>
        <taxon>Eukaryota</taxon>
        <taxon>Metazoa</taxon>
        <taxon>Chordata</taxon>
        <taxon>Craniata</taxon>
        <taxon>Vertebrata</taxon>
        <taxon>Euteleostomi</taxon>
        <taxon>Archelosauria</taxon>
        <taxon>Archosauria</taxon>
        <taxon>Dinosauria</taxon>
        <taxon>Saurischia</taxon>
        <taxon>Theropoda</taxon>
        <taxon>Coelurosauria</taxon>
        <taxon>Aves</taxon>
        <taxon>Neognathae</taxon>
        <taxon>Neoaves</taxon>
        <taxon>Telluraves</taxon>
        <taxon>Australaves</taxon>
        <taxon>Psittaciformes</taxon>
        <taxon>Psittacidae</taxon>
        <taxon>Amazona</taxon>
    </lineage>
</organism>
<keyword evidence="5" id="KW-0325">Glycoprotein</keyword>
<comment type="caution">
    <text evidence="6">Lacks conserved residue(s) required for the propagation of feature annotation.</text>
</comment>
<feature type="domain" description="Sushi" evidence="8">
    <location>
        <begin position="228"/>
        <end position="287"/>
    </location>
</feature>
<feature type="disulfide bond" evidence="6">
    <location>
        <begin position="448"/>
        <end position="475"/>
    </location>
</feature>
<dbReference type="InterPro" id="IPR000436">
    <property type="entry name" value="Sushi_SCR_CCP_dom"/>
</dbReference>
<reference evidence="9" key="1">
    <citation type="submission" date="2025-08" db="UniProtKB">
        <authorList>
            <consortium name="Ensembl"/>
        </authorList>
    </citation>
    <scope>IDENTIFICATION</scope>
</reference>
<accession>A0A8B9FAH2</accession>
<dbReference type="PANTHER" id="PTHR19325">
    <property type="entry name" value="COMPLEMENT COMPONENT-RELATED SUSHI DOMAIN-CONTAINING"/>
    <property type="match status" value="1"/>
</dbReference>
<feature type="disulfide bond" evidence="6">
    <location>
        <begin position="258"/>
        <end position="285"/>
    </location>
</feature>
<feature type="domain" description="Sushi" evidence="8">
    <location>
        <begin position="418"/>
        <end position="475"/>
    </location>
</feature>
<feature type="domain" description="Sushi" evidence="8">
    <location>
        <begin position="157"/>
        <end position="227"/>
    </location>
</feature>
<feature type="domain" description="Sushi" evidence="8">
    <location>
        <begin position="352"/>
        <end position="416"/>
    </location>
</feature>
<dbReference type="AlphaFoldDB" id="A0A8B9FAH2"/>
<evidence type="ECO:0000259" key="8">
    <source>
        <dbReference type="PROSITE" id="PS50923"/>
    </source>
</evidence>
<feature type="domain" description="Sushi" evidence="8">
    <location>
        <begin position="30"/>
        <end position="94"/>
    </location>
</feature>
<dbReference type="Gene3D" id="1.20.5.3730">
    <property type="match status" value="1"/>
</dbReference>
<dbReference type="PANTHER" id="PTHR19325:SF560">
    <property type="entry name" value="SUSHI, VON WILLEBRAND FACTOR TYPE A, EGF AND PENTRAXIN DOMAIN-CONTAINING PROTEIN 1"/>
    <property type="match status" value="1"/>
</dbReference>
<protein>
    <recommendedName>
        <fullName evidence="8">Sushi domain-containing protein</fullName>
    </recommendedName>
</protein>
<dbReference type="InterPro" id="IPR050350">
    <property type="entry name" value="Compl-Cell_Adhes-Reg"/>
</dbReference>
<dbReference type="Proteomes" id="UP000694522">
    <property type="component" value="Unplaced"/>
</dbReference>
<evidence type="ECO:0000256" key="7">
    <source>
        <dbReference type="SAM" id="SignalP"/>
    </source>
</evidence>
<feature type="chain" id="PRO_5034983514" description="Sushi domain-containing protein" evidence="7">
    <location>
        <begin position="28"/>
        <end position="708"/>
    </location>
</feature>
<evidence type="ECO:0000256" key="6">
    <source>
        <dbReference type="PROSITE-ProRule" id="PRU00302"/>
    </source>
</evidence>
<evidence type="ECO:0000256" key="1">
    <source>
        <dbReference type="ARBA" id="ARBA00022659"/>
    </source>
</evidence>
<evidence type="ECO:0000256" key="4">
    <source>
        <dbReference type="ARBA" id="ARBA00023157"/>
    </source>
</evidence>
<dbReference type="SUPFAM" id="SSF57535">
    <property type="entry name" value="Complement control module/SCR domain"/>
    <property type="match status" value="10"/>
</dbReference>
<evidence type="ECO:0000256" key="2">
    <source>
        <dbReference type="ARBA" id="ARBA00022729"/>
    </source>
</evidence>
<dbReference type="Gene3D" id="2.10.70.10">
    <property type="entry name" value="Complement Module, domain 1"/>
    <property type="match status" value="10"/>
</dbReference>